<proteinExistence type="predicted"/>
<dbReference type="EMBL" id="CAFAAJ010000192">
    <property type="protein sequence ID" value="CAB4821306.1"/>
    <property type="molecule type" value="Genomic_DNA"/>
</dbReference>
<evidence type="ECO:0000313" key="1">
    <source>
        <dbReference type="EMBL" id="CAB4821306.1"/>
    </source>
</evidence>
<accession>A0A6J6ZN60</accession>
<sequence>MEAADRLCNGRIAMSHEGGYNPMYVPFCGLAVMEQLSGHHTLDDPFAAFDYMAGGPMLAHQQAVVDAAAANIAGIPA</sequence>
<dbReference type="AlphaFoldDB" id="A0A6J6ZN60"/>
<dbReference type="InterPro" id="IPR037138">
    <property type="entry name" value="His_deacetylse_dom_sf"/>
</dbReference>
<organism evidence="1">
    <name type="scientific">freshwater metagenome</name>
    <dbReference type="NCBI Taxonomy" id="449393"/>
    <lineage>
        <taxon>unclassified sequences</taxon>
        <taxon>metagenomes</taxon>
        <taxon>ecological metagenomes</taxon>
    </lineage>
</organism>
<dbReference type="SUPFAM" id="SSF52768">
    <property type="entry name" value="Arginase/deacetylase"/>
    <property type="match status" value="1"/>
</dbReference>
<dbReference type="Gene3D" id="3.40.800.20">
    <property type="entry name" value="Histone deacetylase domain"/>
    <property type="match status" value="1"/>
</dbReference>
<reference evidence="1" key="1">
    <citation type="submission" date="2020-05" db="EMBL/GenBank/DDBJ databases">
        <authorList>
            <person name="Chiriac C."/>
            <person name="Salcher M."/>
            <person name="Ghai R."/>
            <person name="Kavagutti S V."/>
        </authorList>
    </citation>
    <scope>NUCLEOTIDE SEQUENCE</scope>
</reference>
<dbReference type="InterPro" id="IPR023696">
    <property type="entry name" value="Ureohydrolase_dom_sf"/>
</dbReference>
<name>A0A6J6ZN60_9ZZZZ</name>
<gene>
    <name evidence="1" type="ORF">UFOPK3001_02198</name>
</gene>
<protein>
    <submittedName>
        <fullName evidence="1">Unannotated protein</fullName>
    </submittedName>
</protein>